<dbReference type="OrthoDB" id="526037at2"/>
<dbReference type="PANTHER" id="PTHR21064:SF5">
    <property type="entry name" value="SLR1880 PROTEIN"/>
    <property type="match status" value="1"/>
</dbReference>
<evidence type="ECO:0000259" key="1">
    <source>
        <dbReference type="Pfam" id="PF01636"/>
    </source>
</evidence>
<dbReference type="InterPro" id="IPR011009">
    <property type="entry name" value="Kinase-like_dom_sf"/>
</dbReference>
<evidence type="ECO:0000313" key="2">
    <source>
        <dbReference type="EMBL" id="SMD33817.1"/>
    </source>
</evidence>
<dbReference type="EMBL" id="FWYF01000002">
    <property type="protein sequence ID" value="SMD33817.1"/>
    <property type="molecule type" value="Genomic_DNA"/>
</dbReference>
<proteinExistence type="predicted"/>
<dbReference type="InterPro" id="IPR050249">
    <property type="entry name" value="Pseudomonas-type_ThrB"/>
</dbReference>
<feature type="domain" description="Aminoglycoside phosphotransferase" evidence="1">
    <location>
        <begin position="27"/>
        <end position="262"/>
    </location>
</feature>
<keyword evidence="2" id="KW-0808">Transferase</keyword>
<accession>A0A1W2GAY4</accession>
<dbReference type="GO" id="GO:0016740">
    <property type="term" value="F:transferase activity"/>
    <property type="evidence" value="ECO:0007669"/>
    <property type="project" value="UniProtKB-KW"/>
</dbReference>
<gene>
    <name evidence="2" type="ORF">SAMN04488029_1686</name>
</gene>
<organism evidence="2 3">
    <name type="scientific">Reichenbachiella faecimaris</name>
    <dbReference type="NCBI Taxonomy" id="692418"/>
    <lineage>
        <taxon>Bacteria</taxon>
        <taxon>Pseudomonadati</taxon>
        <taxon>Bacteroidota</taxon>
        <taxon>Cytophagia</taxon>
        <taxon>Cytophagales</taxon>
        <taxon>Reichenbachiellaceae</taxon>
        <taxon>Reichenbachiella</taxon>
    </lineage>
</organism>
<sequence>MEVKTDGLANVSEIFNQFDFEGDIQKARPFGNGHINDTYRLENTDQTKPDYLLQRVNHQVFKDVPGMMDNIWKVTNHISNSKQADFKQETLNIVKSHGGQLFTKQEDNYWRMFEFKKGTKSYDVVETPEQAFQGALAFGCFMRLLSDFPADTLVHTLPEFHNIILRLQTFEAAVVADEKGRAGEVRSAIDFVRSMAEQMCEIEALRIKGKIPLRVTHNDTKFNNVLLDEHDKGVCVIDLDTVMPGVVHYDFGDGIRTSTNTAEEDETDLSLVHFDIDKFEGFTSGYLEATRDILMPVEIEYLGISGALLAYIMGVRFLTDYLQGDVYYKIKHPQHNWDRSKVQLELVRQIMEQQLDIKKIIAKQASIIL</sequence>
<dbReference type="PANTHER" id="PTHR21064">
    <property type="entry name" value="AMINOGLYCOSIDE PHOSPHOTRANSFERASE DOMAIN-CONTAINING PROTEIN-RELATED"/>
    <property type="match status" value="1"/>
</dbReference>
<evidence type="ECO:0000313" key="3">
    <source>
        <dbReference type="Proteomes" id="UP000192472"/>
    </source>
</evidence>
<dbReference type="Pfam" id="PF01636">
    <property type="entry name" value="APH"/>
    <property type="match status" value="1"/>
</dbReference>
<name>A0A1W2GAY4_REIFA</name>
<keyword evidence="3" id="KW-1185">Reference proteome</keyword>
<dbReference type="AlphaFoldDB" id="A0A1W2GAY4"/>
<dbReference type="SUPFAM" id="SSF56112">
    <property type="entry name" value="Protein kinase-like (PK-like)"/>
    <property type="match status" value="1"/>
</dbReference>
<protein>
    <submittedName>
        <fullName evidence="2">Phosphotransferase enzyme family protein</fullName>
    </submittedName>
</protein>
<dbReference type="Gene3D" id="3.90.1200.10">
    <property type="match status" value="1"/>
</dbReference>
<reference evidence="2 3" key="1">
    <citation type="submission" date="2017-04" db="EMBL/GenBank/DDBJ databases">
        <authorList>
            <person name="Afonso C.L."/>
            <person name="Miller P.J."/>
            <person name="Scott M.A."/>
            <person name="Spackman E."/>
            <person name="Goraichik I."/>
            <person name="Dimitrov K.M."/>
            <person name="Suarez D.L."/>
            <person name="Swayne D.E."/>
        </authorList>
    </citation>
    <scope>NUCLEOTIDE SEQUENCE [LARGE SCALE GENOMIC DNA]</scope>
    <source>
        <strain evidence="2 3">DSM 26133</strain>
    </source>
</reference>
<dbReference type="Proteomes" id="UP000192472">
    <property type="component" value="Unassembled WGS sequence"/>
</dbReference>
<dbReference type="InterPro" id="IPR002575">
    <property type="entry name" value="Aminoglycoside_PTrfase"/>
</dbReference>
<dbReference type="RefSeq" id="WP_084372231.1">
    <property type="nucleotide sequence ID" value="NZ_FWYF01000002.1"/>
</dbReference>
<dbReference type="STRING" id="692418.SAMN04488029_1686"/>